<evidence type="ECO:0000256" key="5">
    <source>
        <dbReference type="ARBA" id="ARBA00022500"/>
    </source>
</evidence>
<protein>
    <recommendedName>
        <fullName evidence="10">Flagellar protein FliL</fullName>
    </recommendedName>
</protein>
<keyword evidence="11" id="KW-0282">Flagellum</keyword>
<evidence type="ECO:0000256" key="7">
    <source>
        <dbReference type="ARBA" id="ARBA00022779"/>
    </source>
</evidence>
<keyword evidence="12" id="KW-1185">Reference proteome</keyword>
<keyword evidence="6 10" id="KW-0812">Transmembrane</keyword>
<dbReference type="InterPro" id="IPR005503">
    <property type="entry name" value="FliL"/>
</dbReference>
<evidence type="ECO:0000256" key="9">
    <source>
        <dbReference type="ARBA" id="ARBA00023136"/>
    </source>
</evidence>
<evidence type="ECO:0000256" key="3">
    <source>
        <dbReference type="ARBA" id="ARBA00008281"/>
    </source>
</evidence>
<gene>
    <name evidence="11" type="ORF">NYF23_00765</name>
</gene>
<name>A0ABY5TMS4_9GAMM</name>
<keyword evidence="10" id="KW-0997">Cell inner membrane</keyword>
<evidence type="ECO:0000256" key="8">
    <source>
        <dbReference type="ARBA" id="ARBA00022989"/>
    </source>
</evidence>
<evidence type="ECO:0000313" key="11">
    <source>
        <dbReference type="EMBL" id="UVW35153.1"/>
    </source>
</evidence>
<keyword evidence="11" id="KW-0966">Cell projection</keyword>
<evidence type="ECO:0000313" key="12">
    <source>
        <dbReference type="Proteomes" id="UP001059934"/>
    </source>
</evidence>
<keyword evidence="9 10" id="KW-0472">Membrane</keyword>
<evidence type="ECO:0000256" key="6">
    <source>
        <dbReference type="ARBA" id="ARBA00022692"/>
    </source>
</evidence>
<comment type="subcellular location">
    <subcellularLocation>
        <location evidence="10">Cell inner membrane</location>
    </subcellularLocation>
    <subcellularLocation>
        <location evidence="2">Cell membrane</location>
        <topology evidence="2">Single-pass membrane protein</topology>
    </subcellularLocation>
</comment>
<accession>A0ABY5TMS4</accession>
<organism evidence="11 12">
    <name type="scientific">SAR92 clade bacterium H455</name>
    <dbReference type="NCBI Taxonomy" id="2974818"/>
    <lineage>
        <taxon>Bacteria</taxon>
        <taxon>Pseudomonadati</taxon>
        <taxon>Pseudomonadota</taxon>
        <taxon>Gammaproteobacteria</taxon>
        <taxon>Cellvibrionales</taxon>
        <taxon>Porticoccaceae</taxon>
        <taxon>SAR92 clade</taxon>
    </lineage>
</organism>
<dbReference type="Pfam" id="PF03748">
    <property type="entry name" value="FliL"/>
    <property type="match status" value="1"/>
</dbReference>
<reference evidence="11" key="1">
    <citation type="submission" date="2022-08" db="EMBL/GenBank/DDBJ databases">
        <title>Catabolic pathway analysis in culturable SAR92 clade bacteria reveals their overlooked roles in DMSP degradation in coastal seas.</title>
        <authorList>
            <person name="He X."/>
            <person name="Zhang X."/>
            <person name="Zhang Y."/>
        </authorList>
    </citation>
    <scope>NUCLEOTIDE SEQUENCE</scope>
    <source>
        <strain evidence="11">H455</strain>
    </source>
</reference>
<dbReference type="PANTHER" id="PTHR35091">
    <property type="entry name" value="FLAGELLAR PROTEIN FLIL"/>
    <property type="match status" value="1"/>
</dbReference>
<comment type="similarity">
    <text evidence="3 10">Belongs to the FliL family.</text>
</comment>
<dbReference type="EMBL" id="CP103416">
    <property type="protein sequence ID" value="UVW35153.1"/>
    <property type="molecule type" value="Genomic_DNA"/>
</dbReference>
<sequence length="193" mass="21009">MSEDNLEEEKAKSPILKIILIVVGILLLVAITVGGTLFASGFFDANEGLGAEEAIAALEAEAAAQAEAEAAAASGPDKVKQDSPELTRFEPSYFVLPKVLVANISNSRKVMQATVAIMTHYDERVIENVDKHDFPLRFAMLKVMRNITEAEVADKNFQDNLAAELKTEMNAVLEALEDFGGIEAVYFTEFVVQ</sequence>
<keyword evidence="5 10" id="KW-0145">Chemotaxis</keyword>
<feature type="transmembrane region" description="Helical" evidence="10">
    <location>
        <begin position="15"/>
        <end position="39"/>
    </location>
</feature>
<keyword evidence="11" id="KW-0969">Cilium</keyword>
<evidence type="ECO:0000256" key="4">
    <source>
        <dbReference type="ARBA" id="ARBA00022475"/>
    </source>
</evidence>
<keyword evidence="4" id="KW-1003">Cell membrane</keyword>
<dbReference type="Proteomes" id="UP001059934">
    <property type="component" value="Chromosome"/>
</dbReference>
<comment type="function">
    <text evidence="1 10">Controls the rotational direction of flagella during chemotaxis.</text>
</comment>
<dbReference type="PANTHER" id="PTHR35091:SF2">
    <property type="entry name" value="FLAGELLAR PROTEIN FLIL"/>
    <property type="match status" value="1"/>
</dbReference>
<evidence type="ECO:0000256" key="1">
    <source>
        <dbReference type="ARBA" id="ARBA00002254"/>
    </source>
</evidence>
<evidence type="ECO:0000256" key="2">
    <source>
        <dbReference type="ARBA" id="ARBA00004162"/>
    </source>
</evidence>
<keyword evidence="7 10" id="KW-0283">Flagellar rotation</keyword>
<evidence type="ECO:0000256" key="10">
    <source>
        <dbReference type="RuleBase" id="RU364125"/>
    </source>
</evidence>
<keyword evidence="8 10" id="KW-1133">Transmembrane helix</keyword>
<proteinExistence type="inferred from homology"/>